<dbReference type="RefSeq" id="XP_033600440.1">
    <property type="nucleotide sequence ID" value="XM_033741855.1"/>
</dbReference>
<keyword evidence="5" id="KW-1185">Reference proteome</keyword>
<dbReference type="AlphaFoldDB" id="A0A6A6W711"/>
<dbReference type="Pfam" id="PF25372">
    <property type="entry name" value="DUF7885"/>
    <property type="match status" value="1"/>
</dbReference>
<evidence type="ECO:0000313" key="5">
    <source>
        <dbReference type="Proteomes" id="UP000799437"/>
    </source>
</evidence>
<dbReference type="Pfam" id="PF13516">
    <property type="entry name" value="LRR_6"/>
    <property type="match status" value="2"/>
</dbReference>
<dbReference type="SMART" id="SM00367">
    <property type="entry name" value="LRR_CC"/>
    <property type="match status" value="7"/>
</dbReference>
<evidence type="ECO:0000313" key="4">
    <source>
        <dbReference type="EMBL" id="KAF2757989.1"/>
    </source>
</evidence>
<dbReference type="InterPro" id="IPR057207">
    <property type="entry name" value="FBXL15_LRR"/>
</dbReference>
<dbReference type="PANTHER" id="PTHR13382">
    <property type="entry name" value="MITOCHONDRIAL ATP SYNTHASE COUPLING FACTOR B"/>
    <property type="match status" value="1"/>
</dbReference>
<dbReference type="InterPro" id="IPR006553">
    <property type="entry name" value="Leu-rich_rpt_Cys-con_subtyp"/>
</dbReference>
<dbReference type="SMART" id="SM00256">
    <property type="entry name" value="FBOX"/>
    <property type="match status" value="1"/>
</dbReference>
<dbReference type="OrthoDB" id="550575at2759"/>
<accession>A0A6A6W711</accession>
<reference evidence="4" key="1">
    <citation type="journal article" date="2020" name="Stud. Mycol.">
        <title>101 Dothideomycetes genomes: a test case for predicting lifestyles and emergence of pathogens.</title>
        <authorList>
            <person name="Haridas S."/>
            <person name="Albert R."/>
            <person name="Binder M."/>
            <person name="Bloem J."/>
            <person name="Labutti K."/>
            <person name="Salamov A."/>
            <person name="Andreopoulos B."/>
            <person name="Baker S."/>
            <person name="Barry K."/>
            <person name="Bills G."/>
            <person name="Bluhm B."/>
            <person name="Cannon C."/>
            <person name="Castanera R."/>
            <person name="Culley D."/>
            <person name="Daum C."/>
            <person name="Ezra D."/>
            <person name="Gonzalez J."/>
            <person name="Henrissat B."/>
            <person name="Kuo A."/>
            <person name="Liang C."/>
            <person name="Lipzen A."/>
            <person name="Lutzoni F."/>
            <person name="Magnuson J."/>
            <person name="Mondo S."/>
            <person name="Nolan M."/>
            <person name="Ohm R."/>
            <person name="Pangilinan J."/>
            <person name="Park H.-J."/>
            <person name="Ramirez L."/>
            <person name="Alfaro M."/>
            <person name="Sun H."/>
            <person name="Tritt A."/>
            <person name="Yoshinaga Y."/>
            <person name="Zwiers L.-H."/>
            <person name="Turgeon B."/>
            <person name="Goodwin S."/>
            <person name="Spatafora J."/>
            <person name="Crous P."/>
            <person name="Grigoriev I."/>
        </authorList>
    </citation>
    <scope>NUCLEOTIDE SEQUENCE</scope>
    <source>
        <strain evidence="4">CBS 121739</strain>
    </source>
</reference>
<dbReference type="SUPFAM" id="SSF81383">
    <property type="entry name" value="F-box domain"/>
    <property type="match status" value="1"/>
</dbReference>
<feature type="compositionally biased region" description="Low complexity" evidence="2">
    <location>
        <begin position="664"/>
        <end position="675"/>
    </location>
</feature>
<evidence type="ECO:0000256" key="1">
    <source>
        <dbReference type="ARBA" id="ARBA00022786"/>
    </source>
</evidence>
<evidence type="ECO:0000259" key="3">
    <source>
        <dbReference type="PROSITE" id="PS50181"/>
    </source>
</evidence>
<dbReference type="GeneID" id="54482909"/>
<dbReference type="GO" id="GO:0005737">
    <property type="term" value="C:cytoplasm"/>
    <property type="evidence" value="ECO:0007669"/>
    <property type="project" value="TreeGrafter"/>
</dbReference>
<keyword evidence="1" id="KW-0833">Ubl conjugation pathway</keyword>
<dbReference type="Pfam" id="PF12937">
    <property type="entry name" value="F-box-like"/>
    <property type="match status" value="1"/>
</dbReference>
<protein>
    <submittedName>
        <fullName evidence="4">RNI-like protein</fullName>
    </submittedName>
</protein>
<dbReference type="InterPro" id="IPR050648">
    <property type="entry name" value="F-box_LRR-repeat"/>
</dbReference>
<gene>
    <name evidence="4" type="ORF">EJ05DRAFT_438997</name>
</gene>
<dbReference type="InterPro" id="IPR036047">
    <property type="entry name" value="F-box-like_dom_sf"/>
</dbReference>
<dbReference type="InterPro" id="IPR032675">
    <property type="entry name" value="LRR_dom_sf"/>
</dbReference>
<dbReference type="EMBL" id="ML996572">
    <property type="protein sequence ID" value="KAF2757989.1"/>
    <property type="molecule type" value="Genomic_DNA"/>
</dbReference>
<feature type="region of interest" description="Disordered" evidence="2">
    <location>
        <begin position="625"/>
        <end position="675"/>
    </location>
</feature>
<feature type="domain" description="F-box" evidence="3">
    <location>
        <begin position="145"/>
        <end position="191"/>
    </location>
</feature>
<sequence>MDEQPKPKHRHRLMRGLSRMSSSPSLAKLTRSRSSSNPIYRAGDRGSMSCVSLASASPFGSYGSYASELSAGYSTAPTSVPGTPGPELPLSTKPRLHLFAADRPRTATMPSDIIASARMNAFDEADYFNLPVQKASKPFPRRPNFNFWEDMPFEVRLEIFRFLRPREIVQCSAVSKSWHKMCYDGQLWSRLDASEYYRDIPADSLVKIITNAGPFVRDLNLRGCVQLRERWNSKGLADACRNLENFSLEGCKIDRASVHCFLLQNTRLVSINLSGLQAATNAGLKIVAQHCPKLEELNVSWCQNIDGKGIKKVVESCANLKELRAGETGGWDDVDLTHEIFKRNTLERLVLNNCDSLTDDSLSALMIGIDSEIDVLTERAIVPPRKLKYLDLSRCRPITDKGVKTMAHNLPFLESLLLSKCSSLTDDSVSEVLSTLPSLVNLDLEELEELTSASLQALAAAPGREQLSHLCISYCENISDTGVLPILQHCPRLASIEMDNTRITDLVLIEAAATMASRNRVARGLYSGDIPTIGMRLVAYDCANITWSGINCILTCNAQETRATTQGGKSTFPSQIIGLKCFYNWQPTVDEHTKRVMRGDFVAATRLWRKWHDWMLYQEEAAAGGNTRARRRRARRAEAAHAEEEEAAGSGTGPGAGRRRRARSGPAASSGCSMM</sequence>
<dbReference type="PROSITE" id="PS50181">
    <property type="entry name" value="FBOX"/>
    <property type="match status" value="1"/>
</dbReference>
<organism evidence="4 5">
    <name type="scientific">Pseudovirgaria hyperparasitica</name>
    <dbReference type="NCBI Taxonomy" id="470096"/>
    <lineage>
        <taxon>Eukaryota</taxon>
        <taxon>Fungi</taxon>
        <taxon>Dikarya</taxon>
        <taxon>Ascomycota</taxon>
        <taxon>Pezizomycotina</taxon>
        <taxon>Dothideomycetes</taxon>
        <taxon>Dothideomycetes incertae sedis</taxon>
        <taxon>Acrospermales</taxon>
        <taxon>Acrospermaceae</taxon>
        <taxon>Pseudovirgaria</taxon>
    </lineage>
</organism>
<dbReference type="Proteomes" id="UP000799437">
    <property type="component" value="Unassembled WGS sequence"/>
</dbReference>
<dbReference type="Gene3D" id="3.80.10.10">
    <property type="entry name" value="Ribonuclease Inhibitor"/>
    <property type="match status" value="3"/>
</dbReference>
<dbReference type="InterPro" id="IPR001611">
    <property type="entry name" value="Leu-rich_rpt"/>
</dbReference>
<dbReference type="SUPFAM" id="SSF52047">
    <property type="entry name" value="RNI-like"/>
    <property type="match status" value="1"/>
</dbReference>
<feature type="region of interest" description="Disordered" evidence="2">
    <location>
        <begin position="1"/>
        <end position="42"/>
    </location>
</feature>
<proteinExistence type="predicted"/>
<evidence type="ECO:0000256" key="2">
    <source>
        <dbReference type="SAM" id="MobiDB-lite"/>
    </source>
</evidence>
<dbReference type="InterPro" id="IPR001810">
    <property type="entry name" value="F-box_dom"/>
</dbReference>
<name>A0A6A6W711_9PEZI</name>